<gene>
    <name evidence="2" type="ORF">QYM36_004451</name>
</gene>
<protein>
    <submittedName>
        <fullName evidence="2">Uncharacterized protein</fullName>
    </submittedName>
</protein>
<reference evidence="2" key="1">
    <citation type="submission" date="2023-07" db="EMBL/GenBank/DDBJ databases">
        <title>Chromosome-level genome assembly of Artemia franciscana.</title>
        <authorList>
            <person name="Jo E."/>
        </authorList>
    </citation>
    <scope>NUCLEOTIDE SEQUENCE</scope>
    <source>
        <tissue evidence="2">Whole body</tissue>
    </source>
</reference>
<dbReference type="AlphaFoldDB" id="A0AA88I309"/>
<keyword evidence="1" id="KW-0732">Signal</keyword>
<evidence type="ECO:0000256" key="1">
    <source>
        <dbReference type="SAM" id="SignalP"/>
    </source>
</evidence>
<proteinExistence type="predicted"/>
<dbReference type="Proteomes" id="UP001187531">
    <property type="component" value="Unassembled WGS sequence"/>
</dbReference>
<comment type="caution">
    <text evidence="2">The sequence shown here is derived from an EMBL/GenBank/DDBJ whole genome shotgun (WGS) entry which is preliminary data.</text>
</comment>
<evidence type="ECO:0000313" key="3">
    <source>
        <dbReference type="Proteomes" id="UP001187531"/>
    </source>
</evidence>
<feature type="chain" id="PRO_5041705061" evidence="1">
    <location>
        <begin position="18"/>
        <end position="180"/>
    </location>
</feature>
<feature type="signal peptide" evidence="1">
    <location>
        <begin position="1"/>
        <end position="17"/>
    </location>
</feature>
<sequence>MKPIILFLAVTAVATRANIFLDSSINSPSDRSWNVLALVQTITTEVVAKTLCYSVVPTDIFPVIQAFTPITTTIEVTISTIENPGNCRKRRWAFENAIDGRLSGPNDIIATSADANPRAVTLYKDEKVGQEPQGRTFFGRFNILKNFLSTATVIKVRTVSTVKITVFATCTPQYGTIRQC</sequence>
<name>A0AA88I309_ARTSF</name>
<organism evidence="2 3">
    <name type="scientific">Artemia franciscana</name>
    <name type="common">Brine shrimp</name>
    <name type="synonym">Artemia sanfranciscana</name>
    <dbReference type="NCBI Taxonomy" id="6661"/>
    <lineage>
        <taxon>Eukaryota</taxon>
        <taxon>Metazoa</taxon>
        <taxon>Ecdysozoa</taxon>
        <taxon>Arthropoda</taxon>
        <taxon>Crustacea</taxon>
        <taxon>Branchiopoda</taxon>
        <taxon>Anostraca</taxon>
        <taxon>Artemiidae</taxon>
        <taxon>Artemia</taxon>
    </lineage>
</organism>
<keyword evidence="3" id="KW-1185">Reference proteome</keyword>
<evidence type="ECO:0000313" key="2">
    <source>
        <dbReference type="EMBL" id="KAK2720574.1"/>
    </source>
</evidence>
<accession>A0AA88I309</accession>
<dbReference type="EMBL" id="JAVRJZ010000007">
    <property type="protein sequence ID" value="KAK2720574.1"/>
    <property type="molecule type" value="Genomic_DNA"/>
</dbReference>